<dbReference type="RefSeq" id="WP_324692330.1">
    <property type="nucleotide sequence ID" value="NZ_BAABCR010000007.1"/>
</dbReference>
<comment type="caution">
    <text evidence="1">The sequence shown here is derived from an EMBL/GenBank/DDBJ whole genome shotgun (WGS) entry which is preliminary data.</text>
</comment>
<reference evidence="2" key="1">
    <citation type="journal article" date="2019" name="Int. J. Syst. Evol. Microbiol.">
        <title>The Global Catalogue of Microorganisms (GCM) 10K type strain sequencing project: providing services to taxonomists for standard genome sequencing and annotation.</title>
        <authorList>
            <consortium name="The Broad Institute Genomics Platform"/>
            <consortium name="The Broad Institute Genome Sequencing Center for Infectious Disease"/>
            <person name="Wu L."/>
            <person name="Ma J."/>
        </authorList>
    </citation>
    <scope>NUCLEOTIDE SEQUENCE [LARGE SCALE GENOMIC DNA]</scope>
    <source>
        <strain evidence="2">JCM 17064</strain>
    </source>
</reference>
<name>A0ABP7TFT0_9FLAO</name>
<organism evidence="1 2">
    <name type="scientific">Flavobacterium cheonhonense</name>
    <dbReference type="NCBI Taxonomy" id="706185"/>
    <lineage>
        <taxon>Bacteria</taxon>
        <taxon>Pseudomonadati</taxon>
        <taxon>Bacteroidota</taxon>
        <taxon>Flavobacteriia</taxon>
        <taxon>Flavobacteriales</taxon>
        <taxon>Flavobacteriaceae</taxon>
        <taxon>Flavobacterium</taxon>
    </lineage>
</organism>
<evidence type="ECO:0000313" key="1">
    <source>
        <dbReference type="EMBL" id="GAA4025445.1"/>
    </source>
</evidence>
<gene>
    <name evidence="1" type="ORF">GCM10022386_05820</name>
</gene>
<protein>
    <recommendedName>
        <fullName evidence="3">YD repeat-containing protein</fullName>
    </recommendedName>
</protein>
<evidence type="ECO:0000313" key="2">
    <source>
        <dbReference type="Proteomes" id="UP001500968"/>
    </source>
</evidence>
<dbReference type="Gene3D" id="2.180.10.10">
    <property type="entry name" value="RHS repeat-associated core"/>
    <property type="match status" value="1"/>
</dbReference>
<proteinExistence type="predicted"/>
<sequence length="235" mass="27251">MANCNHDDGEENDIDVSQIPFPEASFKITLKNDFEIFSTIHSSEYSFDANGNVLAEKYISNDNPEQSFFSTFQYDANGRILSETRNNHIVSQVIWNGNTAIVYNNSNYPTTFVFMNGNLSEVTSANSDIHRINYDVNNNIISEERNNEVFVEYLNYNLTVPNPTNVLKSIAILRYNSRAFSNNTFETKKAYPYEGDDFSIPLTYYQFQYTLDEDNRVTTITDDETSIYKTYFEYY</sequence>
<keyword evidence="2" id="KW-1185">Reference proteome</keyword>
<dbReference type="EMBL" id="BAABCR010000007">
    <property type="protein sequence ID" value="GAA4025445.1"/>
    <property type="molecule type" value="Genomic_DNA"/>
</dbReference>
<dbReference type="Proteomes" id="UP001500968">
    <property type="component" value="Unassembled WGS sequence"/>
</dbReference>
<evidence type="ECO:0008006" key="3">
    <source>
        <dbReference type="Google" id="ProtNLM"/>
    </source>
</evidence>
<accession>A0ABP7TFT0</accession>